<comment type="subunit">
    <text evidence="8">Homodimers and heterodimers.</text>
</comment>
<dbReference type="InterPro" id="IPR003311">
    <property type="entry name" value="AUX_IAA"/>
</dbReference>
<keyword evidence="7 8" id="KW-0927">Auxin signaling pathway</keyword>
<dbReference type="GO" id="GO:0009734">
    <property type="term" value="P:auxin-activated signaling pathway"/>
    <property type="evidence" value="ECO:0007669"/>
    <property type="project" value="UniProtKB-UniRule"/>
</dbReference>
<feature type="region of interest" description="Disordered" evidence="9">
    <location>
        <begin position="1"/>
        <end position="26"/>
    </location>
</feature>
<dbReference type="AlphaFoldDB" id="A0AAN8Z7J2"/>
<evidence type="ECO:0000256" key="7">
    <source>
        <dbReference type="ARBA" id="ARBA00023294"/>
    </source>
</evidence>
<feature type="domain" description="PB1" evidence="10">
    <location>
        <begin position="39"/>
        <end position="119"/>
    </location>
</feature>
<keyword evidence="4 8" id="KW-0805">Transcription regulation</keyword>
<dbReference type="GO" id="GO:0005634">
    <property type="term" value="C:nucleus"/>
    <property type="evidence" value="ECO:0007669"/>
    <property type="project" value="UniProtKB-SubCell"/>
</dbReference>
<evidence type="ECO:0000256" key="2">
    <source>
        <dbReference type="ARBA" id="ARBA00006728"/>
    </source>
</evidence>
<keyword evidence="6 8" id="KW-0539">Nucleus</keyword>
<name>A0AAN8Z7J2_9MAGN</name>
<comment type="subcellular location">
    <subcellularLocation>
        <location evidence="1 8">Nucleus</location>
    </subcellularLocation>
</comment>
<evidence type="ECO:0000256" key="9">
    <source>
        <dbReference type="SAM" id="MobiDB-lite"/>
    </source>
</evidence>
<protein>
    <recommendedName>
        <fullName evidence="8">Auxin-responsive protein</fullName>
    </recommendedName>
</protein>
<organism evidence="11 12">
    <name type="scientific">Dillenia turbinata</name>
    <dbReference type="NCBI Taxonomy" id="194707"/>
    <lineage>
        <taxon>Eukaryota</taxon>
        <taxon>Viridiplantae</taxon>
        <taxon>Streptophyta</taxon>
        <taxon>Embryophyta</taxon>
        <taxon>Tracheophyta</taxon>
        <taxon>Spermatophyta</taxon>
        <taxon>Magnoliopsida</taxon>
        <taxon>eudicotyledons</taxon>
        <taxon>Gunneridae</taxon>
        <taxon>Pentapetalae</taxon>
        <taxon>Dilleniales</taxon>
        <taxon>Dilleniaceae</taxon>
        <taxon>Dillenia</taxon>
    </lineage>
</organism>
<dbReference type="Proteomes" id="UP001370490">
    <property type="component" value="Unassembled WGS sequence"/>
</dbReference>
<dbReference type="InterPro" id="IPR033389">
    <property type="entry name" value="AUX/IAA_dom"/>
</dbReference>
<dbReference type="SUPFAM" id="SSF54277">
    <property type="entry name" value="CAD &amp; PB1 domains"/>
    <property type="match status" value="1"/>
</dbReference>
<evidence type="ECO:0000256" key="6">
    <source>
        <dbReference type="ARBA" id="ARBA00023242"/>
    </source>
</evidence>
<keyword evidence="3 8" id="KW-0678">Repressor</keyword>
<dbReference type="InterPro" id="IPR053793">
    <property type="entry name" value="PB1-like"/>
</dbReference>
<evidence type="ECO:0000313" key="12">
    <source>
        <dbReference type="Proteomes" id="UP001370490"/>
    </source>
</evidence>
<evidence type="ECO:0000256" key="3">
    <source>
        <dbReference type="ARBA" id="ARBA00022491"/>
    </source>
</evidence>
<dbReference type="Gene3D" id="3.10.20.90">
    <property type="entry name" value="Phosphatidylinositol 3-kinase Catalytic Subunit, Chain A, domain 1"/>
    <property type="match status" value="1"/>
</dbReference>
<dbReference type="EMBL" id="JBAMMX010000016">
    <property type="protein sequence ID" value="KAK6925320.1"/>
    <property type="molecule type" value="Genomic_DNA"/>
</dbReference>
<feature type="non-terminal residue" evidence="11">
    <location>
        <position position="125"/>
    </location>
</feature>
<evidence type="ECO:0000313" key="11">
    <source>
        <dbReference type="EMBL" id="KAK6925320.1"/>
    </source>
</evidence>
<evidence type="ECO:0000256" key="1">
    <source>
        <dbReference type="ARBA" id="ARBA00004123"/>
    </source>
</evidence>
<keyword evidence="12" id="KW-1185">Reference proteome</keyword>
<comment type="similarity">
    <text evidence="2 8">Belongs to the Aux/IAA family.</text>
</comment>
<proteinExistence type="inferred from homology"/>
<evidence type="ECO:0000256" key="4">
    <source>
        <dbReference type="ARBA" id="ARBA00023015"/>
    </source>
</evidence>
<dbReference type="PANTHER" id="PTHR31734:SF8">
    <property type="entry name" value="AUXIN-RESPONSIVE PROTEIN IAA24"/>
    <property type="match status" value="1"/>
</dbReference>
<gene>
    <name evidence="11" type="ORF">RJ641_009646</name>
</gene>
<comment type="caution">
    <text evidence="11">The sequence shown here is derived from an EMBL/GenBank/DDBJ whole genome shotgun (WGS) entry which is preliminary data.</text>
</comment>
<dbReference type="PANTHER" id="PTHR31734">
    <property type="entry name" value="AUXIN-RESPONSIVE PROTEIN IAA17"/>
    <property type="match status" value="1"/>
</dbReference>
<reference evidence="11 12" key="1">
    <citation type="submission" date="2023-12" db="EMBL/GenBank/DDBJ databases">
        <title>A high-quality genome assembly for Dillenia turbinata (Dilleniales).</title>
        <authorList>
            <person name="Chanderbali A."/>
        </authorList>
    </citation>
    <scope>NUCLEOTIDE SEQUENCE [LARGE SCALE GENOMIC DNA]</scope>
    <source>
        <strain evidence="11">LSX21</strain>
        <tissue evidence="11">Leaf</tissue>
    </source>
</reference>
<evidence type="ECO:0000256" key="5">
    <source>
        <dbReference type="ARBA" id="ARBA00023163"/>
    </source>
</evidence>
<feature type="compositionally biased region" description="Polar residues" evidence="9">
    <location>
        <begin position="1"/>
        <end position="16"/>
    </location>
</feature>
<dbReference type="Pfam" id="PF02309">
    <property type="entry name" value="AUX_IAA"/>
    <property type="match status" value="2"/>
</dbReference>
<accession>A0AAN8Z7J2</accession>
<keyword evidence="5 8" id="KW-0804">Transcription</keyword>
<comment type="function">
    <text evidence="8">Aux/IAA proteins are short-lived transcriptional factors that function as repressors of early auxin response genes at low auxin concentrations.</text>
</comment>
<dbReference type="GO" id="GO:0006355">
    <property type="term" value="P:regulation of DNA-templated transcription"/>
    <property type="evidence" value="ECO:0007669"/>
    <property type="project" value="InterPro"/>
</dbReference>
<evidence type="ECO:0000256" key="8">
    <source>
        <dbReference type="RuleBase" id="RU004549"/>
    </source>
</evidence>
<evidence type="ECO:0000259" key="10">
    <source>
        <dbReference type="PROSITE" id="PS51745"/>
    </source>
</evidence>
<dbReference type="PROSITE" id="PS51745">
    <property type="entry name" value="PB1"/>
    <property type="match status" value="1"/>
</dbReference>
<sequence length="125" mass="14190">MTKNCTFELTSNSSTPKKNDHPAPKKNCLAKKNEAENSGVYVKVGMDGAPYLRKIDLNVYKGYKELMKALEDMFKFSVGYKGSEYVPTYEDKDGDWKLVGDVPWDMFISSCKKLRIMKGLEARGM</sequence>